<keyword evidence="4" id="KW-1133">Transmembrane helix</keyword>
<comment type="cofactor">
    <cofactor evidence="1">
        <name>Mg(2+)</name>
        <dbReference type="ChEBI" id="CHEBI:18420"/>
    </cofactor>
</comment>
<accession>A0ABW1IN04</accession>
<comment type="similarity">
    <text evidence="3">Belongs to the Nudix hydrolase family.</text>
</comment>
<dbReference type="PROSITE" id="PS51462">
    <property type="entry name" value="NUDIX"/>
    <property type="match status" value="1"/>
</dbReference>
<comment type="caution">
    <text evidence="6">The sequence shown here is derived from an EMBL/GenBank/DDBJ whole genome shotgun (WGS) entry which is preliminary data.</text>
</comment>
<dbReference type="InterPro" id="IPR000086">
    <property type="entry name" value="NUDIX_hydrolase_dom"/>
</dbReference>
<protein>
    <submittedName>
        <fullName evidence="6">NUDIX hydrolase</fullName>
    </submittedName>
</protein>
<keyword evidence="2 3" id="KW-0378">Hydrolase</keyword>
<evidence type="ECO:0000256" key="2">
    <source>
        <dbReference type="ARBA" id="ARBA00022801"/>
    </source>
</evidence>
<dbReference type="PANTHER" id="PTHR43046:SF2">
    <property type="entry name" value="8-OXO-DGTP DIPHOSPHATASE-RELATED"/>
    <property type="match status" value="1"/>
</dbReference>
<feature type="domain" description="Nudix hydrolase" evidence="5">
    <location>
        <begin position="15"/>
        <end position="149"/>
    </location>
</feature>
<dbReference type="Gene3D" id="3.90.79.10">
    <property type="entry name" value="Nucleoside Triphosphate Pyrophosphohydrolase"/>
    <property type="match status" value="1"/>
</dbReference>
<evidence type="ECO:0000259" key="5">
    <source>
        <dbReference type="PROSITE" id="PS51462"/>
    </source>
</evidence>
<keyword evidence="7" id="KW-1185">Reference proteome</keyword>
<evidence type="ECO:0000256" key="3">
    <source>
        <dbReference type="RuleBase" id="RU003476"/>
    </source>
</evidence>
<dbReference type="PANTHER" id="PTHR43046">
    <property type="entry name" value="GDP-MANNOSE MANNOSYL HYDROLASE"/>
    <property type="match status" value="1"/>
</dbReference>
<dbReference type="InterPro" id="IPR020084">
    <property type="entry name" value="NUDIX_hydrolase_CS"/>
</dbReference>
<feature type="transmembrane region" description="Helical" evidence="4">
    <location>
        <begin position="12"/>
        <end position="29"/>
    </location>
</feature>
<dbReference type="RefSeq" id="WP_379893762.1">
    <property type="nucleotide sequence ID" value="NZ_JBHSQV010000092.1"/>
</dbReference>
<evidence type="ECO:0000256" key="4">
    <source>
        <dbReference type="SAM" id="Phobius"/>
    </source>
</evidence>
<evidence type="ECO:0000313" key="7">
    <source>
        <dbReference type="Proteomes" id="UP001596250"/>
    </source>
</evidence>
<proteinExistence type="inferred from homology"/>
<dbReference type="SUPFAM" id="SSF55811">
    <property type="entry name" value="Nudix"/>
    <property type="match status" value="1"/>
</dbReference>
<reference evidence="7" key="1">
    <citation type="journal article" date="2019" name="Int. J. Syst. Evol. Microbiol.">
        <title>The Global Catalogue of Microorganisms (GCM) 10K type strain sequencing project: providing services to taxonomists for standard genome sequencing and annotation.</title>
        <authorList>
            <consortium name="The Broad Institute Genomics Platform"/>
            <consortium name="The Broad Institute Genome Sequencing Center for Infectious Disease"/>
            <person name="Wu L."/>
            <person name="Ma J."/>
        </authorList>
    </citation>
    <scope>NUCLEOTIDE SEQUENCE [LARGE SCALE GENOMIC DNA]</scope>
    <source>
        <strain evidence="7">CCM 8749</strain>
    </source>
</reference>
<keyword evidence="4" id="KW-0812">Transmembrane</keyword>
<dbReference type="CDD" id="cd04677">
    <property type="entry name" value="NUDIX_Hydrolase"/>
    <property type="match status" value="1"/>
</dbReference>
<dbReference type="PROSITE" id="PS00893">
    <property type="entry name" value="NUDIX_BOX"/>
    <property type="match status" value="1"/>
</dbReference>
<dbReference type="EMBL" id="JBHSQV010000092">
    <property type="protein sequence ID" value="MFC5986427.1"/>
    <property type="molecule type" value="Genomic_DNA"/>
</dbReference>
<keyword evidence="4" id="KW-0472">Membrane</keyword>
<evidence type="ECO:0000313" key="6">
    <source>
        <dbReference type="EMBL" id="MFC5986427.1"/>
    </source>
</evidence>
<dbReference type="GO" id="GO:0016787">
    <property type="term" value="F:hydrolase activity"/>
    <property type="evidence" value="ECO:0007669"/>
    <property type="project" value="UniProtKB-KW"/>
</dbReference>
<evidence type="ECO:0000256" key="1">
    <source>
        <dbReference type="ARBA" id="ARBA00001946"/>
    </source>
</evidence>
<dbReference type="InterPro" id="IPR015797">
    <property type="entry name" value="NUDIX_hydrolase-like_dom_sf"/>
</dbReference>
<organism evidence="6 7">
    <name type="scientific">Marinicrinis lubricantis</name>
    <dbReference type="NCBI Taxonomy" id="2086470"/>
    <lineage>
        <taxon>Bacteria</taxon>
        <taxon>Bacillati</taxon>
        <taxon>Bacillota</taxon>
        <taxon>Bacilli</taxon>
        <taxon>Bacillales</taxon>
        <taxon>Paenibacillaceae</taxon>
    </lineage>
</organism>
<dbReference type="InterPro" id="IPR020476">
    <property type="entry name" value="Nudix_hydrolase"/>
</dbReference>
<dbReference type="Proteomes" id="UP001596250">
    <property type="component" value="Unassembled WGS sequence"/>
</dbReference>
<gene>
    <name evidence="6" type="ORF">ACFPXP_08275</name>
</gene>
<dbReference type="PRINTS" id="PR00502">
    <property type="entry name" value="NUDIXFAMILY"/>
</dbReference>
<sequence length="155" mass="17522">MGYVEDLRKIVGHIPLILVGAVVIINDGNNRILLQKRMHHPVGRFGLPGGLMELGESTEETARREVYEETGLTIGTLNLIDVFSGIENYIKAPNGDEFYVVVTAYWSKEFTGDLRINDSESMSLEFINISELPENIPKSHQKIISRYRDLLTDMI</sequence>
<name>A0ABW1IN04_9BACL</name>
<dbReference type="Pfam" id="PF00293">
    <property type="entry name" value="NUDIX"/>
    <property type="match status" value="1"/>
</dbReference>